<dbReference type="RefSeq" id="WP_112306608.1">
    <property type="nucleotide sequence ID" value="NZ_QMDV01000004.1"/>
</dbReference>
<evidence type="ECO:0000313" key="3">
    <source>
        <dbReference type="Proteomes" id="UP000251692"/>
    </source>
</evidence>
<gene>
    <name evidence="2" type="ORF">DP923_14680</name>
</gene>
<evidence type="ECO:0000256" key="1">
    <source>
        <dbReference type="SAM" id="SignalP"/>
    </source>
</evidence>
<organism evidence="2 3">
    <name type="scientific">Pontibacter arcticus</name>
    <dbReference type="NCBI Taxonomy" id="2080288"/>
    <lineage>
        <taxon>Bacteria</taxon>
        <taxon>Pseudomonadati</taxon>
        <taxon>Bacteroidota</taxon>
        <taxon>Cytophagia</taxon>
        <taxon>Cytophagales</taxon>
        <taxon>Hymenobacteraceae</taxon>
        <taxon>Pontibacter</taxon>
    </lineage>
</organism>
<keyword evidence="3" id="KW-1185">Reference proteome</keyword>
<dbReference type="EMBL" id="QMDV01000004">
    <property type="protein sequence ID" value="RAU81930.1"/>
    <property type="molecule type" value="Genomic_DNA"/>
</dbReference>
<reference evidence="2 3" key="2">
    <citation type="submission" date="2018-07" db="EMBL/GenBank/DDBJ databases">
        <title>Pontibacter sp. 2b14 genomic sequence and assembly.</title>
        <authorList>
            <person name="Du Z.-J."/>
        </authorList>
    </citation>
    <scope>NUCLEOTIDE SEQUENCE [LARGE SCALE GENOMIC DNA]</scope>
    <source>
        <strain evidence="2 3">2b14</strain>
    </source>
</reference>
<accession>A0A364RC51</accession>
<dbReference type="Proteomes" id="UP000251692">
    <property type="component" value="Unassembled WGS sequence"/>
</dbReference>
<keyword evidence="1" id="KW-0732">Signal</keyword>
<proteinExistence type="predicted"/>
<reference evidence="2 3" key="1">
    <citation type="submission" date="2018-06" db="EMBL/GenBank/DDBJ databases">
        <authorList>
            <person name="Liu Z.-W."/>
        </authorList>
    </citation>
    <scope>NUCLEOTIDE SEQUENCE [LARGE SCALE GENOMIC DNA]</scope>
    <source>
        <strain evidence="2 3">2b14</strain>
    </source>
</reference>
<comment type="caution">
    <text evidence="2">The sequence shown here is derived from an EMBL/GenBank/DDBJ whole genome shotgun (WGS) entry which is preliminary data.</text>
</comment>
<dbReference type="PROSITE" id="PS51257">
    <property type="entry name" value="PROKAR_LIPOPROTEIN"/>
    <property type="match status" value="1"/>
</dbReference>
<name>A0A364RC51_9BACT</name>
<feature type="chain" id="PRO_5017066395" evidence="1">
    <location>
        <begin position="21"/>
        <end position="165"/>
    </location>
</feature>
<evidence type="ECO:0000313" key="2">
    <source>
        <dbReference type="EMBL" id="RAU81930.1"/>
    </source>
</evidence>
<dbReference type="Pfam" id="PF16267">
    <property type="entry name" value="DUF4920"/>
    <property type="match status" value="1"/>
</dbReference>
<sequence>MKKTLLLFTALLSFYGCKQATTNTTEPATEQSTTANTNRFGASVEEGEAIAPTELVKQVAGQDSIQATVAAEVVESCQAKGCWMDVKLADGNSMKVTFRDYGFFLPIEDLKGRTAVFTGTAKQELISVADQQHYAKDAGKTDAEVALITQPKQELRFVADGVILK</sequence>
<protein>
    <submittedName>
        <fullName evidence="2">DUF4920 domain-containing protein</fullName>
    </submittedName>
</protein>
<dbReference type="InterPro" id="IPR032577">
    <property type="entry name" value="DUF4920"/>
</dbReference>
<feature type="signal peptide" evidence="1">
    <location>
        <begin position="1"/>
        <end position="20"/>
    </location>
</feature>
<dbReference type="AlphaFoldDB" id="A0A364RC51"/>
<dbReference type="OrthoDB" id="129527at2"/>